<evidence type="ECO:0000313" key="3">
    <source>
        <dbReference type="EMBL" id="QDP98192.1"/>
    </source>
</evidence>
<keyword evidence="4" id="KW-1185">Reference proteome</keyword>
<dbReference type="InterPro" id="IPR011009">
    <property type="entry name" value="Kinase-like_dom_sf"/>
</dbReference>
<feature type="compositionally biased region" description="Basic residues" evidence="1">
    <location>
        <begin position="61"/>
        <end position="70"/>
    </location>
</feature>
<protein>
    <submittedName>
        <fullName evidence="3">Phosphotransferase</fullName>
    </submittedName>
</protein>
<feature type="domain" description="Aminoglycoside phosphotransferase" evidence="2">
    <location>
        <begin position="73"/>
        <end position="258"/>
    </location>
</feature>
<name>A0A516Q494_9ACTN</name>
<gene>
    <name evidence="3" type="ORF">FOE78_21850</name>
</gene>
<dbReference type="Pfam" id="PF01636">
    <property type="entry name" value="APH"/>
    <property type="match status" value="1"/>
</dbReference>
<keyword evidence="3" id="KW-0808">Transferase</keyword>
<dbReference type="Gene3D" id="3.90.1200.10">
    <property type="match status" value="1"/>
</dbReference>
<dbReference type="SUPFAM" id="SSF56112">
    <property type="entry name" value="Protein kinase-like (PK-like)"/>
    <property type="match status" value="1"/>
</dbReference>
<accession>A0A516Q494</accession>
<feature type="region of interest" description="Disordered" evidence="1">
    <location>
        <begin position="1"/>
        <end position="21"/>
    </location>
</feature>
<reference evidence="3 4" key="1">
    <citation type="submission" date="2019-07" db="EMBL/GenBank/DDBJ databases">
        <title>Microlunatus dokdonensis sp. nov. isolated from the rhizospheric soil of the wild plant Elymus tsukushiensis.</title>
        <authorList>
            <person name="Ghim S.-Y."/>
            <person name="Hwang Y.-J."/>
            <person name="Son J.-S."/>
            <person name="Shin J.-H."/>
        </authorList>
    </citation>
    <scope>NUCLEOTIDE SEQUENCE [LARGE SCALE GENOMIC DNA]</scope>
    <source>
        <strain evidence="3 4">KUDC0627</strain>
    </source>
</reference>
<dbReference type="OrthoDB" id="3383851at2"/>
<feature type="region of interest" description="Disordered" evidence="1">
    <location>
        <begin position="39"/>
        <end position="70"/>
    </location>
</feature>
<evidence type="ECO:0000313" key="4">
    <source>
        <dbReference type="Proteomes" id="UP000319263"/>
    </source>
</evidence>
<evidence type="ECO:0000259" key="2">
    <source>
        <dbReference type="Pfam" id="PF01636"/>
    </source>
</evidence>
<dbReference type="AlphaFoldDB" id="A0A516Q494"/>
<sequence>MWTSRRRSLASSTERGCQHGVVPGCGARRSWPPIMPGGIGRAPEWPDQRRPRVASGPVTNRRARQTHHLRRDRDLITKTYRTWGRQEHHREWTTLNLLALHQPGLAPEPISAELDREPPSITMTALPGDPIVGYWTDDQIHLLAKAMRRLWDVPGDRPAPIDMHNAHYWRHLAARSLRPASGVELRAFDLTVDWITGPALNSLLDGRTLQILGQGDPQPGNMLYDGRGIRLVDFEDAGASDVCFELANFAEHLGARGTGLDRLADLIDHDHRRYHLYRRLIASFWLFRLLPDPTGARPPRTAELHDQAVRLIDLFD</sequence>
<dbReference type="KEGG" id="mik:FOE78_21850"/>
<dbReference type="EMBL" id="CP041692">
    <property type="protein sequence ID" value="QDP98192.1"/>
    <property type="molecule type" value="Genomic_DNA"/>
</dbReference>
<dbReference type="Proteomes" id="UP000319263">
    <property type="component" value="Chromosome"/>
</dbReference>
<organism evidence="3 4">
    <name type="scientific">Microlunatus elymi</name>
    <dbReference type="NCBI Taxonomy" id="2596828"/>
    <lineage>
        <taxon>Bacteria</taxon>
        <taxon>Bacillati</taxon>
        <taxon>Actinomycetota</taxon>
        <taxon>Actinomycetes</taxon>
        <taxon>Propionibacteriales</taxon>
        <taxon>Propionibacteriaceae</taxon>
        <taxon>Microlunatus</taxon>
    </lineage>
</organism>
<proteinExistence type="predicted"/>
<evidence type="ECO:0000256" key="1">
    <source>
        <dbReference type="SAM" id="MobiDB-lite"/>
    </source>
</evidence>
<dbReference type="GO" id="GO:0016740">
    <property type="term" value="F:transferase activity"/>
    <property type="evidence" value="ECO:0007669"/>
    <property type="project" value="UniProtKB-KW"/>
</dbReference>
<dbReference type="InterPro" id="IPR002575">
    <property type="entry name" value="Aminoglycoside_PTrfase"/>
</dbReference>